<protein>
    <submittedName>
        <fullName evidence="1">Uncharacterized protein</fullName>
    </submittedName>
</protein>
<evidence type="ECO:0000313" key="1">
    <source>
        <dbReference type="EMBL" id="MPN02257.1"/>
    </source>
</evidence>
<sequence>MNAGCTLFLATILAIALLTVAKLGLITTSDVPPIVIVNGFLGKTLSPIDDSMPRSKSLPLTMEPGYKALLFIVLKFINSL</sequence>
<proteinExistence type="predicted"/>
<accession>A0A645EKF6</accession>
<reference evidence="1" key="1">
    <citation type="submission" date="2019-08" db="EMBL/GenBank/DDBJ databases">
        <authorList>
            <person name="Kucharzyk K."/>
            <person name="Murdoch R.W."/>
            <person name="Higgins S."/>
            <person name="Loffler F."/>
        </authorList>
    </citation>
    <scope>NUCLEOTIDE SEQUENCE</scope>
</reference>
<dbReference type="EMBL" id="VSSQ01048208">
    <property type="protein sequence ID" value="MPN02257.1"/>
    <property type="molecule type" value="Genomic_DNA"/>
</dbReference>
<organism evidence="1">
    <name type="scientific">bioreactor metagenome</name>
    <dbReference type="NCBI Taxonomy" id="1076179"/>
    <lineage>
        <taxon>unclassified sequences</taxon>
        <taxon>metagenomes</taxon>
        <taxon>ecological metagenomes</taxon>
    </lineage>
</organism>
<comment type="caution">
    <text evidence="1">The sequence shown here is derived from an EMBL/GenBank/DDBJ whole genome shotgun (WGS) entry which is preliminary data.</text>
</comment>
<gene>
    <name evidence="1" type="ORF">SDC9_149471</name>
</gene>
<dbReference type="AlphaFoldDB" id="A0A645EKF6"/>
<name>A0A645EKF6_9ZZZZ</name>